<evidence type="ECO:0000256" key="1">
    <source>
        <dbReference type="SAM" id="Phobius"/>
    </source>
</evidence>
<comment type="caution">
    <text evidence="2">The sequence shown here is derived from an EMBL/GenBank/DDBJ whole genome shotgun (WGS) entry which is preliminary data.</text>
</comment>
<organism evidence="2 3">
    <name type="scientific">Glycine soja</name>
    <name type="common">Wild soybean</name>
    <dbReference type="NCBI Taxonomy" id="3848"/>
    <lineage>
        <taxon>Eukaryota</taxon>
        <taxon>Viridiplantae</taxon>
        <taxon>Streptophyta</taxon>
        <taxon>Embryophyta</taxon>
        <taxon>Tracheophyta</taxon>
        <taxon>Spermatophyta</taxon>
        <taxon>Magnoliopsida</taxon>
        <taxon>eudicotyledons</taxon>
        <taxon>Gunneridae</taxon>
        <taxon>Pentapetalae</taxon>
        <taxon>rosids</taxon>
        <taxon>fabids</taxon>
        <taxon>Fabales</taxon>
        <taxon>Fabaceae</taxon>
        <taxon>Papilionoideae</taxon>
        <taxon>50 kb inversion clade</taxon>
        <taxon>NPAAA clade</taxon>
        <taxon>indigoferoid/millettioid clade</taxon>
        <taxon>Phaseoleae</taxon>
        <taxon>Glycine</taxon>
        <taxon>Glycine subgen. Soja</taxon>
    </lineage>
</organism>
<feature type="transmembrane region" description="Helical" evidence="1">
    <location>
        <begin position="144"/>
        <end position="162"/>
    </location>
</feature>
<proteinExistence type="predicted"/>
<dbReference type="AlphaFoldDB" id="A0A445IM26"/>
<dbReference type="PANTHER" id="PTHR14859:SF0">
    <property type="entry name" value="ENDONUCLEASE_EXONUCLEASE_PHOSPHATASE FAMILY PROTEIN, EXPRESSED"/>
    <property type="match status" value="1"/>
</dbReference>
<dbReference type="Gene3D" id="2.40.50.1000">
    <property type="match status" value="1"/>
</dbReference>
<dbReference type="Proteomes" id="UP000289340">
    <property type="component" value="Chromosome 10"/>
</dbReference>
<keyword evidence="1" id="KW-0812">Transmembrane</keyword>
<evidence type="ECO:0000313" key="2">
    <source>
        <dbReference type="EMBL" id="RZB87084.1"/>
    </source>
</evidence>
<dbReference type="GO" id="GO:0016020">
    <property type="term" value="C:membrane"/>
    <property type="evidence" value="ECO:0007669"/>
    <property type="project" value="GOC"/>
</dbReference>
<dbReference type="InterPro" id="IPR051916">
    <property type="entry name" value="GPI-anchor_lipid_remodeler"/>
</dbReference>
<keyword evidence="1" id="KW-0472">Membrane</keyword>
<reference evidence="2 3" key="1">
    <citation type="submission" date="2018-09" db="EMBL/GenBank/DDBJ databases">
        <title>A high-quality reference genome of wild soybean provides a powerful tool to mine soybean genomes.</title>
        <authorList>
            <person name="Xie M."/>
            <person name="Chung C.Y.L."/>
            <person name="Li M.-W."/>
            <person name="Wong F.-L."/>
            <person name="Chan T.-F."/>
            <person name="Lam H.-M."/>
        </authorList>
    </citation>
    <scope>NUCLEOTIDE SEQUENCE [LARGE SCALE GENOMIC DNA]</scope>
    <source>
        <strain evidence="3">cv. W05</strain>
        <tissue evidence="2">Hypocotyl of etiolated seedlings</tissue>
    </source>
</reference>
<keyword evidence="3" id="KW-1185">Reference proteome</keyword>
<dbReference type="EMBL" id="QZWG01000010">
    <property type="protein sequence ID" value="RZB87084.1"/>
    <property type="molecule type" value="Genomic_DNA"/>
</dbReference>
<keyword evidence="1" id="KW-1133">Transmembrane helix</keyword>
<accession>A0A445IM26</accession>
<feature type="transmembrane region" description="Helical" evidence="1">
    <location>
        <begin position="118"/>
        <end position="137"/>
    </location>
</feature>
<sequence length="392" mass="44385">MLLLPVLSLSPSFPSLTSNRYLQFRPRRSCRVVRWAAMKSGDDEFTAKSGYLFELSATKADSLGNTRYQKSQPYARGSLCSWLATWCKPASHSGSGSVSATSILSWTAPGQCFRLHNALFVSICLFILVNSGSGLCCWNGVFRFWYSFFFLASALGMNYVFAESWAPQYGNTVLSKWPIKRWKLQKIFDHHDYRFVFVLVHRPLFCFIHFYKLITFQGFKIAVNVVGVIYIVLLLGLQGVRVVECRVANGLDCFEYPAISCRKHSAVLTDFGGVGDGKTSNTKAFQYAISNLSHYAFDGRRKLGKERVPERVLPGRSSSFSFCLSSSLSQTGLRFRDCNHIVEFVFVDFVFATYRLRSKKTRKGKSPEKGGNRFWKSIVLGFKTPREAIKVL</sequence>
<protein>
    <submittedName>
        <fullName evidence="2">Putative polygalacturonase</fullName>
    </submittedName>
</protein>
<evidence type="ECO:0000313" key="3">
    <source>
        <dbReference type="Proteomes" id="UP000289340"/>
    </source>
</evidence>
<gene>
    <name evidence="2" type="ORF">D0Y65_026981</name>
</gene>
<dbReference type="PANTHER" id="PTHR14859">
    <property type="entry name" value="CALCOFLUOR WHITE HYPERSENSITIVE PROTEIN PRECURSOR"/>
    <property type="match status" value="1"/>
</dbReference>
<feature type="transmembrane region" description="Helical" evidence="1">
    <location>
        <begin position="221"/>
        <end position="240"/>
    </location>
</feature>
<name>A0A445IM26_GLYSO</name>
<dbReference type="GO" id="GO:0005783">
    <property type="term" value="C:endoplasmic reticulum"/>
    <property type="evidence" value="ECO:0007669"/>
    <property type="project" value="TreeGrafter"/>
</dbReference>
<dbReference type="GO" id="GO:0006506">
    <property type="term" value="P:GPI anchor biosynthetic process"/>
    <property type="evidence" value="ECO:0007669"/>
    <property type="project" value="TreeGrafter"/>
</dbReference>